<gene>
    <name evidence="6" type="ORF">Golax_009970</name>
</gene>
<dbReference type="GO" id="GO:0003723">
    <property type="term" value="F:RNA binding"/>
    <property type="evidence" value="ECO:0007669"/>
    <property type="project" value="InterPro"/>
</dbReference>
<evidence type="ECO:0000256" key="1">
    <source>
        <dbReference type="ARBA" id="ARBA00009375"/>
    </source>
</evidence>
<dbReference type="SUPFAM" id="SSF55120">
    <property type="entry name" value="Pseudouridine synthase"/>
    <property type="match status" value="1"/>
</dbReference>
<dbReference type="Gene3D" id="3.30.70.580">
    <property type="entry name" value="Pseudouridine synthase I, catalytic domain, N-terminal subdomain"/>
    <property type="match status" value="1"/>
</dbReference>
<dbReference type="AlphaFoldDB" id="A0A7J8ZG04"/>
<evidence type="ECO:0000259" key="5">
    <source>
        <dbReference type="Pfam" id="PF01416"/>
    </source>
</evidence>
<reference evidence="6 7" key="1">
    <citation type="journal article" date="2019" name="Genome Biol. Evol.">
        <title>Insights into the evolution of the New World diploid cottons (Gossypium, subgenus Houzingenia) based on genome sequencing.</title>
        <authorList>
            <person name="Grover C.E."/>
            <person name="Arick M.A. 2nd"/>
            <person name="Thrash A."/>
            <person name="Conover J.L."/>
            <person name="Sanders W.S."/>
            <person name="Peterson D.G."/>
            <person name="Frelichowski J.E."/>
            <person name="Scheffler J.A."/>
            <person name="Scheffler B.E."/>
            <person name="Wendel J.F."/>
        </authorList>
    </citation>
    <scope>NUCLEOTIDE SEQUENCE [LARGE SCALE GENOMIC DNA]</scope>
    <source>
        <strain evidence="6">4</strain>
        <tissue evidence="6">Leaf</tissue>
    </source>
</reference>
<dbReference type="HAMAP" id="MF_00171">
    <property type="entry name" value="TruA"/>
    <property type="match status" value="1"/>
</dbReference>
<sequence>MGSGGGALGLSSPLFANGHLSSSSNSTSLPLPVEDGNHLAMVKPSSSIVNLPHYKWRLLIAYDGTRYAGSHYWRVKGKWPYVIGLASPSISGWQFQVSPPTIQCIVEKALIQITKLERECLHFVGASRTDTGVHAWGQVAHFITPFNYDSLETIHAALNGLLPSDIRVREISAATPEFHARFSAKSKVYHYKIYNDTIMDPFQRHYVYHSVYKLNTAAMREAAKMLIGKHDFSAFVNASRNDRVPDPVKTIFRFDVIEMGPLIQLEVEGSGFLYRQVRNMVALLIQIGKEAIPTEIVPKILATLDRRELAKYALSAPPHGLCLVSVKYNQEHLLLPSDCPTTSFGRHHTITKCKLPFY</sequence>
<keyword evidence="7" id="KW-1185">Reference proteome</keyword>
<accession>A0A7J8ZG04</accession>
<dbReference type="GO" id="GO:0031119">
    <property type="term" value="P:tRNA pseudouridine synthesis"/>
    <property type="evidence" value="ECO:0007669"/>
    <property type="project" value="TreeGrafter"/>
</dbReference>
<evidence type="ECO:0000256" key="2">
    <source>
        <dbReference type="ARBA" id="ARBA00022694"/>
    </source>
</evidence>
<keyword evidence="3 4" id="KW-0413">Isomerase</keyword>
<dbReference type="InterPro" id="IPR020095">
    <property type="entry name" value="PsdUridine_synth_TruA_C"/>
</dbReference>
<dbReference type="PANTHER" id="PTHR11142">
    <property type="entry name" value="PSEUDOURIDYLATE SYNTHASE"/>
    <property type="match status" value="1"/>
</dbReference>
<evidence type="ECO:0000256" key="4">
    <source>
        <dbReference type="RuleBase" id="RU003792"/>
    </source>
</evidence>
<dbReference type="PANTHER" id="PTHR11142:SF0">
    <property type="entry name" value="TRNA PSEUDOURIDINE SYNTHASE-LIKE 1"/>
    <property type="match status" value="1"/>
</dbReference>
<dbReference type="InterPro" id="IPR001406">
    <property type="entry name" value="PsdUridine_synth_TruA"/>
</dbReference>
<comment type="similarity">
    <text evidence="1 4">Belongs to the tRNA pseudouridine synthase TruA family.</text>
</comment>
<dbReference type="EMBL" id="JABEZV010000005">
    <property type="protein sequence ID" value="MBA0710701.1"/>
    <property type="molecule type" value="Genomic_DNA"/>
</dbReference>
<comment type="caution">
    <text evidence="6">The sequence shown here is derived from an EMBL/GenBank/DDBJ whole genome shotgun (WGS) entry which is preliminary data.</text>
</comment>
<evidence type="ECO:0000313" key="7">
    <source>
        <dbReference type="Proteomes" id="UP000593574"/>
    </source>
</evidence>
<feature type="domain" description="Pseudouridine synthase I TruA alpha/beta" evidence="5">
    <location>
        <begin position="222"/>
        <end position="329"/>
    </location>
</feature>
<organism evidence="6 7">
    <name type="scientific">Gossypium laxum</name>
    <dbReference type="NCBI Taxonomy" id="34288"/>
    <lineage>
        <taxon>Eukaryota</taxon>
        <taxon>Viridiplantae</taxon>
        <taxon>Streptophyta</taxon>
        <taxon>Embryophyta</taxon>
        <taxon>Tracheophyta</taxon>
        <taxon>Spermatophyta</taxon>
        <taxon>Magnoliopsida</taxon>
        <taxon>eudicotyledons</taxon>
        <taxon>Gunneridae</taxon>
        <taxon>Pentapetalae</taxon>
        <taxon>rosids</taxon>
        <taxon>malvids</taxon>
        <taxon>Malvales</taxon>
        <taxon>Malvaceae</taxon>
        <taxon>Malvoideae</taxon>
        <taxon>Gossypium</taxon>
    </lineage>
</organism>
<comment type="catalytic activity">
    <reaction evidence="4">
        <text>uridine(38/39/40) in tRNA = pseudouridine(38/39/40) in tRNA</text>
        <dbReference type="Rhea" id="RHEA:22376"/>
        <dbReference type="Rhea" id="RHEA-COMP:10085"/>
        <dbReference type="Rhea" id="RHEA-COMP:10087"/>
        <dbReference type="ChEBI" id="CHEBI:65314"/>
        <dbReference type="ChEBI" id="CHEBI:65315"/>
        <dbReference type="EC" id="5.4.99.12"/>
    </reaction>
</comment>
<dbReference type="CDD" id="cd02570">
    <property type="entry name" value="PseudoU_synth_EcTruA"/>
    <property type="match status" value="1"/>
</dbReference>
<dbReference type="Gene3D" id="3.30.70.660">
    <property type="entry name" value="Pseudouridine synthase I, catalytic domain, C-terminal subdomain"/>
    <property type="match status" value="1"/>
</dbReference>
<dbReference type="NCBIfam" id="TIGR00071">
    <property type="entry name" value="hisT_truA"/>
    <property type="match status" value="1"/>
</dbReference>
<evidence type="ECO:0000313" key="6">
    <source>
        <dbReference type="EMBL" id="MBA0710701.1"/>
    </source>
</evidence>
<name>A0A7J8ZG04_9ROSI</name>
<evidence type="ECO:0000256" key="3">
    <source>
        <dbReference type="ARBA" id="ARBA00023235"/>
    </source>
</evidence>
<dbReference type="InterPro" id="IPR020094">
    <property type="entry name" value="TruA/RsuA/RluB/E/F_N"/>
</dbReference>
<dbReference type="InterPro" id="IPR020103">
    <property type="entry name" value="PsdUridine_synth_cat_dom_sf"/>
</dbReference>
<keyword evidence="2 4" id="KW-0819">tRNA processing</keyword>
<dbReference type="Proteomes" id="UP000593574">
    <property type="component" value="Unassembled WGS sequence"/>
</dbReference>
<dbReference type="InterPro" id="IPR020097">
    <property type="entry name" value="PsdUridine_synth_TruA_a/b_dom"/>
</dbReference>
<proteinExistence type="inferred from homology"/>
<dbReference type="EC" id="5.4.99.12" evidence="4"/>
<protein>
    <recommendedName>
        <fullName evidence="4">tRNA pseudouridine synthase</fullName>
        <ecNumber evidence="4">5.4.99.12</ecNumber>
    </recommendedName>
</protein>
<dbReference type="Pfam" id="PF01416">
    <property type="entry name" value="PseudoU_synth_1"/>
    <property type="match status" value="2"/>
</dbReference>
<feature type="domain" description="Pseudouridine synthase I TruA alpha/beta" evidence="5">
    <location>
        <begin position="99"/>
        <end position="182"/>
    </location>
</feature>
<dbReference type="GO" id="GO:0160147">
    <property type="term" value="F:tRNA pseudouridine(38-40) synthase activity"/>
    <property type="evidence" value="ECO:0007669"/>
    <property type="project" value="UniProtKB-EC"/>
</dbReference>